<name>A0A3E3IWD9_9FIRM</name>
<dbReference type="Gene3D" id="2.60.120.480">
    <property type="entry name" value="Ureidoglycolate hydrolase"/>
    <property type="match status" value="1"/>
</dbReference>
<dbReference type="GO" id="GO:0006144">
    <property type="term" value="P:purine nucleobase metabolic process"/>
    <property type="evidence" value="ECO:0007669"/>
    <property type="project" value="UniProtKB-KW"/>
</dbReference>
<dbReference type="Proteomes" id="UP000260812">
    <property type="component" value="Unassembled WGS sequence"/>
</dbReference>
<protein>
    <submittedName>
        <fullName evidence="6">Ureidoglycolate hydrolase</fullName>
    </submittedName>
</protein>
<dbReference type="InterPro" id="IPR024060">
    <property type="entry name" value="Ureidoglycolate_lyase_dom_sf"/>
</dbReference>
<dbReference type="InterPro" id="IPR007247">
    <property type="entry name" value="Ureidogly_lyase"/>
</dbReference>
<evidence type="ECO:0000313" key="5">
    <source>
        <dbReference type="EMBL" id="RGE59860.1"/>
    </source>
</evidence>
<dbReference type="GO" id="GO:0050385">
    <property type="term" value="F:ureidoglycolate lyase activity"/>
    <property type="evidence" value="ECO:0007669"/>
    <property type="project" value="UniProtKB-EC"/>
</dbReference>
<dbReference type="SUPFAM" id="SSF51182">
    <property type="entry name" value="RmlC-like cupins"/>
    <property type="match status" value="1"/>
</dbReference>
<evidence type="ECO:0000256" key="2">
    <source>
        <dbReference type="ARBA" id="ARBA00022631"/>
    </source>
</evidence>
<keyword evidence="7" id="KW-1185">Reference proteome</keyword>
<evidence type="ECO:0000313" key="8">
    <source>
        <dbReference type="Proteomes" id="UP000261166"/>
    </source>
</evidence>
<dbReference type="EMBL" id="QVLV01000008">
    <property type="protein sequence ID" value="RGE59860.1"/>
    <property type="molecule type" value="Genomic_DNA"/>
</dbReference>
<evidence type="ECO:0000256" key="1">
    <source>
        <dbReference type="ARBA" id="ARBA00011738"/>
    </source>
</evidence>
<dbReference type="GO" id="GO:0000256">
    <property type="term" value="P:allantoin catabolic process"/>
    <property type="evidence" value="ECO:0007669"/>
    <property type="project" value="InterPro"/>
</dbReference>
<comment type="catalytic activity">
    <reaction evidence="4">
        <text>(S)-ureidoglycolate = urea + glyoxylate</text>
        <dbReference type="Rhea" id="RHEA:11304"/>
        <dbReference type="ChEBI" id="CHEBI:16199"/>
        <dbReference type="ChEBI" id="CHEBI:36655"/>
        <dbReference type="ChEBI" id="CHEBI:57296"/>
        <dbReference type="EC" id="4.3.2.3"/>
    </reaction>
</comment>
<evidence type="ECO:0000313" key="7">
    <source>
        <dbReference type="Proteomes" id="UP000260812"/>
    </source>
</evidence>
<sequence>MKTKNVNVLNPGNFHKFGTYHSMVIMDTERLGPPPVEFYRDILKVDFNGKNPAFSVTQISPRPLIAEKFEYHSYTGEAFMPLDGDILIHVAPAGKKETVPYDKIEIFLVPKGTMTVINPGVWHAAPFVKGEKPIHVLTVLPERTYANDCQTLQFPEQEKIQIILT</sequence>
<dbReference type="AlphaFoldDB" id="A0A3E3IWD9"/>
<keyword evidence="2" id="KW-0659">Purine metabolism</keyword>
<evidence type="ECO:0000313" key="6">
    <source>
        <dbReference type="EMBL" id="RGE71365.1"/>
    </source>
</evidence>
<dbReference type="Pfam" id="PF04115">
    <property type="entry name" value="Ureidogly_lyase"/>
    <property type="match status" value="1"/>
</dbReference>
<dbReference type="EMBL" id="QVLU01000010">
    <property type="protein sequence ID" value="RGE71365.1"/>
    <property type="molecule type" value="Genomic_DNA"/>
</dbReference>
<dbReference type="Proteomes" id="UP000261166">
    <property type="component" value="Unassembled WGS sequence"/>
</dbReference>
<comment type="caution">
    <text evidence="6">The sequence shown here is derived from an EMBL/GenBank/DDBJ whole genome shotgun (WGS) entry which is preliminary data.</text>
</comment>
<dbReference type="OrthoDB" id="1956643at2"/>
<dbReference type="GeneID" id="97987911"/>
<keyword evidence="6" id="KW-0378">Hydrolase</keyword>
<gene>
    <name evidence="6" type="ORF">DWY69_12170</name>
    <name evidence="5" type="ORF">DXC51_13780</name>
</gene>
<comment type="subunit">
    <text evidence="1">Homodimer.</text>
</comment>
<dbReference type="RefSeq" id="WP_021634945.1">
    <property type="nucleotide sequence ID" value="NZ_JBKVAZ010000038.1"/>
</dbReference>
<reference evidence="6 8" key="1">
    <citation type="submission" date="2018-08" db="EMBL/GenBank/DDBJ databases">
        <title>A genome reference for cultivated species of the human gut microbiota.</title>
        <authorList>
            <person name="Zou Y."/>
            <person name="Xue W."/>
            <person name="Luo G."/>
        </authorList>
    </citation>
    <scope>NUCLEOTIDE SEQUENCE [LARGE SCALE GENOMIC DNA]</scope>
    <source>
        <strain evidence="6 8">AF26-4BH</strain>
        <strain evidence="5">TF05-5AC</strain>
    </source>
</reference>
<keyword evidence="3" id="KW-0456">Lyase</keyword>
<evidence type="ECO:0000256" key="4">
    <source>
        <dbReference type="ARBA" id="ARBA00047684"/>
    </source>
</evidence>
<accession>A0A3E3IWD9</accession>
<evidence type="ECO:0000256" key="3">
    <source>
        <dbReference type="ARBA" id="ARBA00023239"/>
    </source>
</evidence>
<dbReference type="GO" id="GO:0004848">
    <property type="term" value="F:ureidoglycolate hydrolase activity"/>
    <property type="evidence" value="ECO:0007669"/>
    <property type="project" value="InterPro"/>
</dbReference>
<dbReference type="InterPro" id="IPR011051">
    <property type="entry name" value="RmlC_Cupin_sf"/>
</dbReference>
<proteinExistence type="predicted"/>
<organism evidence="6 8">
    <name type="scientific">Eisenbergiella massiliensis</name>
    <dbReference type="NCBI Taxonomy" id="1720294"/>
    <lineage>
        <taxon>Bacteria</taxon>
        <taxon>Bacillati</taxon>
        <taxon>Bacillota</taxon>
        <taxon>Clostridia</taxon>
        <taxon>Lachnospirales</taxon>
        <taxon>Lachnospiraceae</taxon>
        <taxon>Eisenbergiella</taxon>
    </lineage>
</organism>